<dbReference type="GO" id="GO:0000034">
    <property type="term" value="F:adenine deaminase activity"/>
    <property type="evidence" value="ECO:0007669"/>
    <property type="project" value="UniProtKB-UniRule"/>
</dbReference>
<evidence type="ECO:0000313" key="9">
    <source>
        <dbReference type="EMBL" id="QCO04633.1"/>
    </source>
</evidence>
<comment type="cofactor">
    <cofactor evidence="6">
        <name>Mn(2+)</name>
        <dbReference type="ChEBI" id="CHEBI:29035"/>
    </cofactor>
</comment>
<dbReference type="GO" id="GO:0006146">
    <property type="term" value="P:adenine catabolic process"/>
    <property type="evidence" value="ECO:0007669"/>
    <property type="project" value="InterPro"/>
</dbReference>
<evidence type="ECO:0000256" key="6">
    <source>
        <dbReference type="HAMAP-Rule" id="MF_01518"/>
    </source>
</evidence>
<feature type="domain" description="Adenine deaminase C-terminal" evidence="8">
    <location>
        <begin position="398"/>
        <end position="564"/>
    </location>
</feature>
<dbReference type="EMBL" id="CP032331">
    <property type="protein sequence ID" value="QCO04633.1"/>
    <property type="molecule type" value="Genomic_DNA"/>
</dbReference>
<dbReference type="NCBIfam" id="TIGR01178">
    <property type="entry name" value="ade"/>
    <property type="match status" value="1"/>
</dbReference>
<evidence type="ECO:0000256" key="2">
    <source>
        <dbReference type="ARBA" id="ARBA00012782"/>
    </source>
</evidence>
<sequence length="569" mass="61269">MAVTRDELKTRIGQALGETKADLVIKNTRFLNVVTGETAAGDIALCGDRIIGTYESYDGVEEIDGSGLTVVPGFIDTHVHCESTCVTPMEFDRCVLPRGTTTAICDPHEICNVLGEKGLRYFLDCAEGTALDLRVQLSSCVPATELETSGARLEAADLLRHKDHPKVLGLAEFMNFPGVFHKVDGVLDKLAAFDGRHIDGHAPLLSGRELNAYLSCGIRNCHETTSAPEAMEKLRKGMQVLIRDGSVSKDVHALAPVIQPETSPFLGFCTDDRNPLDIAEEGHMDHLIRSAIRLGAPLAHVYRAATWSAARGFGLFDRGLIAPGQRADLVLLDDLEDCAVNRVIRNGRVVTPQTFAGRPAVSPVGLRSVKLHPVTAEDFAVPARGSVQSVIGVLPGKIITAHLRLEVPARDGKLVADPDRDILKICVFARHGTNQNVGRGFASGFHLREGALASSVGHDSHNICVVGASDEDMAIAVNRLIELQGGFVAVRNGQVVGELALPLAGLMSLEPFETVERHLRSLRASVKEMGCPLAEPFLQLAFLPLPVIPHLKITDRGLVDVDKFALVEA</sequence>
<evidence type="ECO:0000256" key="1">
    <source>
        <dbReference type="ARBA" id="ARBA00006773"/>
    </source>
</evidence>
<evidence type="ECO:0000256" key="5">
    <source>
        <dbReference type="ARBA" id="ARBA00047720"/>
    </source>
</evidence>
<evidence type="ECO:0000256" key="4">
    <source>
        <dbReference type="ARBA" id="ARBA00023211"/>
    </source>
</evidence>
<proteinExistence type="inferred from homology"/>
<gene>
    <name evidence="6 9" type="primary">ade</name>
    <name evidence="9" type="ORF">D3867_22330</name>
</gene>
<evidence type="ECO:0000256" key="3">
    <source>
        <dbReference type="ARBA" id="ARBA00022801"/>
    </source>
</evidence>
<keyword evidence="9" id="KW-0614">Plasmid</keyword>
<dbReference type="AlphaFoldDB" id="A0A4D8Q5F3"/>
<name>A0A4D8Q5F3_AZOBR</name>
<dbReference type="InterPro" id="IPR006680">
    <property type="entry name" value="Amidohydro-rel"/>
</dbReference>
<dbReference type="EC" id="3.5.4.2" evidence="2 6"/>
<keyword evidence="3 6" id="KW-0378">Hydrolase</keyword>
<dbReference type="SUPFAM" id="SSF51338">
    <property type="entry name" value="Composite domain of metallo-dependent hydrolases"/>
    <property type="match status" value="1"/>
</dbReference>
<dbReference type="Gene3D" id="3.20.20.140">
    <property type="entry name" value="Metal-dependent hydrolases"/>
    <property type="match status" value="1"/>
</dbReference>
<dbReference type="InterPro" id="IPR006679">
    <property type="entry name" value="Adenine_deam"/>
</dbReference>
<dbReference type="Proteomes" id="UP000298596">
    <property type="component" value="Plasmid p1"/>
</dbReference>
<dbReference type="HAMAP" id="MF_01518">
    <property type="entry name" value="Adenine_deamin"/>
    <property type="match status" value="1"/>
</dbReference>
<evidence type="ECO:0000259" key="7">
    <source>
        <dbReference type="Pfam" id="PF01979"/>
    </source>
</evidence>
<dbReference type="Gene3D" id="2.30.40.10">
    <property type="entry name" value="Urease, subunit C, domain 1"/>
    <property type="match status" value="1"/>
</dbReference>
<geneLocation type="plasmid" evidence="9">
    <name>p1</name>
</geneLocation>
<dbReference type="InterPro" id="IPR011059">
    <property type="entry name" value="Metal-dep_hydrolase_composite"/>
</dbReference>
<dbReference type="SUPFAM" id="SSF51556">
    <property type="entry name" value="Metallo-dependent hydrolases"/>
    <property type="match status" value="1"/>
</dbReference>
<dbReference type="Pfam" id="PF01979">
    <property type="entry name" value="Amidohydro_1"/>
    <property type="match status" value="1"/>
</dbReference>
<reference evidence="9 10" key="1">
    <citation type="submission" date="2018-09" db="EMBL/GenBank/DDBJ databases">
        <title>Whole genome based analysis of evolution and adaptive divergence in Indian and Brazilian strains of Azospirillum brasilense.</title>
        <authorList>
            <person name="Singh C."/>
            <person name="Tripathi A.K."/>
        </authorList>
    </citation>
    <scope>NUCLEOTIDE SEQUENCE [LARGE SCALE GENOMIC DNA]</scope>
    <source>
        <strain evidence="9 10">MTCC4036</strain>
        <plasmid evidence="9 10">p1</plasmid>
    </source>
</reference>
<feature type="domain" description="Amidohydrolase-related" evidence="7">
    <location>
        <begin position="69"/>
        <end position="350"/>
    </location>
</feature>
<comment type="similarity">
    <text evidence="1 6">Belongs to the metallo-dependent hydrolases superfamily. Adenine deaminase family.</text>
</comment>
<comment type="catalytic activity">
    <reaction evidence="5 6">
        <text>adenine + H2O + H(+) = hypoxanthine + NH4(+)</text>
        <dbReference type="Rhea" id="RHEA:23688"/>
        <dbReference type="ChEBI" id="CHEBI:15377"/>
        <dbReference type="ChEBI" id="CHEBI:15378"/>
        <dbReference type="ChEBI" id="CHEBI:16708"/>
        <dbReference type="ChEBI" id="CHEBI:17368"/>
        <dbReference type="ChEBI" id="CHEBI:28938"/>
        <dbReference type="EC" id="3.5.4.2"/>
    </reaction>
</comment>
<dbReference type="PANTHER" id="PTHR11113">
    <property type="entry name" value="N-ACETYLGLUCOSAMINE-6-PHOSPHATE DEACETYLASE"/>
    <property type="match status" value="1"/>
</dbReference>
<evidence type="ECO:0000259" key="8">
    <source>
        <dbReference type="Pfam" id="PF13382"/>
    </source>
</evidence>
<dbReference type="InterPro" id="IPR026912">
    <property type="entry name" value="Adenine_deam_C"/>
</dbReference>
<dbReference type="InterPro" id="IPR032466">
    <property type="entry name" value="Metal_Hydrolase"/>
</dbReference>
<keyword evidence="4 6" id="KW-0464">Manganese</keyword>
<dbReference type="Pfam" id="PF13382">
    <property type="entry name" value="Adenine_deam_C"/>
    <property type="match status" value="1"/>
</dbReference>
<organism evidence="9 10">
    <name type="scientific">Azospirillum brasilense</name>
    <dbReference type="NCBI Taxonomy" id="192"/>
    <lineage>
        <taxon>Bacteria</taxon>
        <taxon>Pseudomonadati</taxon>
        <taxon>Pseudomonadota</taxon>
        <taxon>Alphaproteobacteria</taxon>
        <taxon>Rhodospirillales</taxon>
        <taxon>Azospirillaceae</taxon>
        <taxon>Azospirillum</taxon>
    </lineage>
</organism>
<dbReference type="CDD" id="cd01295">
    <property type="entry name" value="AdeC"/>
    <property type="match status" value="1"/>
</dbReference>
<evidence type="ECO:0000313" key="10">
    <source>
        <dbReference type="Proteomes" id="UP000298596"/>
    </source>
</evidence>
<protein>
    <recommendedName>
        <fullName evidence="2 6">Adenine deaminase</fullName>
        <shortName evidence="6">Adenase</shortName>
        <shortName evidence="6">Adenine aminase</shortName>
        <ecNumber evidence="2 6">3.5.4.2</ecNumber>
    </recommendedName>
</protein>
<accession>A0A4D8Q5F3</accession>
<dbReference type="PANTHER" id="PTHR11113:SF2">
    <property type="entry name" value="ADENINE DEAMINASE"/>
    <property type="match status" value="1"/>
</dbReference>